<comment type="caution">
    <text evidence="3">The sequence shown here is derived from an EMBL/GenBank/DDBJ whole genome shotgun (WGS) entry which is preliminary data.</text>
</comment>
<feature type="non-terminal residue" evidence="3">
    <location>
        <position position="1"/>
    </location>
</feature>
<name>X1VPV8_9ZZZZ</name>
<evidence type="ECO:0000256" key="1">
    <source>
        <dbReference type="ARBA" id="ARBA00022553"/>
    </source>
</evidence>
<dbReference type="PANTHER" id="PTHR44591">
    <property type="entry name" value="STRESS RESPONSE REGULATOR PROTEIN 1"/>
    <property type="match status" value="1"/>
</dbReference>
<reference evidence="3" key="1">
    <citation type="journal article" date="2014" name="Front. Microbiol.">
        <title>High frequency of phylogenetically diverse reductive dehalogenase-homologous genes in deep subseafloor sedimentary metagenomes.</title>
        <authorList>
            <person name="Kawai M."/>
            <person name="Futagami T."/>
            <person name="Toyoda A."/>
            <person name="Takaki Y."/>
            <person name="Nishi S."/>
            <person name="Hori S."/>
            <person name="Arai W."/>
            <person name="Tsubouchi T."/>
            <person name="Morono Y."/>
            <person name="Uchiyama I."/>
            <person name="Ito T."/>
            <person name="Fujiyama A."/>
            <person name="Inagaki F."/>
            <person name="Takami H."/>
        </authorList>
    </citation>
    <scope>NUCLEOTIDE SEQUENCE</scope>
    <source>
        <strain evidence="3">Expedition CK06-06</strain>
    </source>
</reference>
<gene>
    <name evidence="3" type="ORF">S12H4_58892</name>
</gene>
<dbReference type="InterPro" id="IPR011006">
    <property type="entry name" value="CheY-like_superfamily"/>
</dbReference>
<feature type="domain" description="Response regulatory" evidence="2">
    <location>
        <begin position="23"/>
        <end position="139"/>
    </location>
</feature>
<keyword evidence="1" id="KW-0597">Phosphoprotein</keyword>
<accession>X1VPV8</accession>
<evidence type="ECO:0000313" key="3">
    <source>
        <dbReference type="EMBL" id="GAJ22162.1"/>
    </source>
</evidence>
<dbReference type="CDD" id="cd00156">
    <property type="entry name" value="REC"/>
    <property type="match status" value="1"/>
</dbReference>
<dbReference type="InterPro" id="IPR001789">
    <property type="entry name" value="Sig_transdc_resp-reg_receiver"/>
</dbReference>
<sequence>PVSVKKVIEEEKSPEKVSESTETILFVDDENMIIDVGAKMLKILGYDVLTARNGREAIEIYKKNQDKIDMVILDMIMPDTGGGEAYDTLKKINPDIKVLLSSGYSINGEATEIMERGCSGFIQKPFNMKELAQKTREVLYKERPLKY</sequence>
<dbReference type="SMART" id="SM00448">
    <property type="entry name" value="REC"/>
    <property type="match status" value="1"/>
</dbReference>
<protein>
    <recommendedName>
        <fullName evidence="2">Response regulatory domain-containing protein</fullName>
    </recommendedName>
</protein>
<dbReference type="Gene3D" id="3.40.50.2300">
    <property type="match status" value="1"/>
</dbReference>
<dbReference type="PROSITE" id="PS50110">
    <property type="entry name" value="RESPONSE_REGULATORY"/>
    <property type="match status" value="1"/>
</dbReference>
<organism evidence="3">
    <name type="scientific">marine sediment metagenome</name>
    <dbReference type="NCBI Taxonomy" id="412755"/>
    <lineage>
        <taxon>unclassified sequences</taxon>
        <taxon>metagenomes</taxon>
        <taxon>ecological metagenomes</taxon>
    </lineage>
</organism>
<dbReference type="EMBL" id="BARW01038351">
    <property type="protein sequence ID" value="GAJ22162.1"/>
    <property type="molecule type" value="Genomic_DNA"/>
</dbReference>
<dbReference type="GO" id="GO:0000160">
    <property type="term" value="P:phosphorelay signal transduction system"/>
    <property type="evidence" value="ECO:0007669"/>
    <property type="project" value="InterPro"/>
</dbReference>
<dbReference type="Pfam" id="PF00072">
    <property type="entry name" value="Response_reg"/>
    <property type="match status" value="1"/>
</dbReference>
<evidence type="ECO:0000259" key="2">
    <source>
        <dbReference type="PROSITE" id="PS50110"/>
    </source>
</evidence>
<dbReference type="PANTHER" id="PTHR44591:SF3">
    <property type="entry name" value="RESPONSE REGULATORY DOMAIN-CONTAINING PROTEIN"/>
    <property type="match status" value="1"/>
</dbReference>
<dbReference type="SUPFAM" id="SSF52172">
    <property type="entry name" value="CheY-like"/>
    <property type="match status" value="1"/>
</dbReference>
<dbReference type="InterPro" id="IPR050595">
    <property type="entry name" value="Bact_response_regulator"/>
</dbReference>
<proteinExistence type="predicted"/>
<dbReference type="AlphaFoldDB" id="X1VPV8"/>